<sequence length="109" mass="11500">MPFLDLVPHGGLRGLACGAWHKTVQELLDGQVSTPTWDAAMGARAALLARSPHVPVTEQAWSEATGRWLVLGRCLHFDEDSSGPWEPAGEPLGSGGAAGVSSTRHHPRG</sequence>
<dbReference type="AlphaFoldDB" id="A0A367F751"/>
<reference evidence="2 3" key="1">
    <citation type="submission" date="2018-06" db="EMBL/GenBank/DDBJ databases">
        <title>Streptomyces reniochalinae sp. nov. and Streptomyces diacarnus sp. nov. from marine sponges.</title>
        <authorList>
            <person name="Li L."/>
        </authorList>
    </citation>
    <scope>NUCLEOTIDE SEQUENCE [LARGE SCALE GENOMIC DNA]</scope>
    <source>
        <strain evidence="2 3">LHW51701</strain>
    </source>
</reference>
<keyword evidence="3" id="KW-1185">Reference proteome</keyword>
<dbReference type="Proteomes" id="UP000252914">
    <property type="component" value="Unassembled WGS sequence"/>
</dbReference>
<proteinExistence type="predicted"/>
<organism evidence="2 3">
    <name type="scientific">Streptomyces diacarni</name>
    <dbReference type="NCBI Taxonomy" id="2800381"/>
    <lineage>
        <taxon>Bacteria</taxon>
        <taxon>Bacillati</taxon>
        <taxon>Actinomycetota</taxon>
        <taxon>Actinomycetes</taxon>
        <taxon>Kitasatosporales</taxon>
        <taxon>Streptomycetaceae</taxon>
        <taxon>Streptomyces</taxon>
    </lineage>
</organism>
<gene>
    <name evidence="2" type="ORF">DTL70_08940</name>
</gene>
<comment type="caution">
    <text evidence="2">The sequence shown here is derived from an EMBL/GenBank/DDBJ whole genome shotgun (WGS) entry which is preliminary data.</text>
</comment>
<feature type="region of interest" description="Disordered" evidence="1">
    <location>
        <begin position="80"/>
        <end position="109"/>
    </location>
</feature>
<name>A0A367F751_9ACTN</name>
<dbReference type="RefSeq" id="WP_114021336.1">
    <property type="nucleotide sequence ID" value="NZ_JBEYTF010000023.1"/>
</dbReference>
<evidence type="ECO:0000313" key="2">
    <source>
        <dbReference type="EMBL" id="RCG25507.1"/>
    </source>
</evidence>
<accession>A0A367F751</accession>
<dbReference type="EMBL" id="QOIN01000036">
    <property type="protein sequence ID" value="RCG25507.1"/>
    <property type="molecule type" value="Genomic_DNA"/>
</dbReference>
<evidence type="ECO:0000256" key="1">
    <source>
        <dbReference type="SAM" id="MobiDB-lite"/>
    </source>
</evidence>
<evidence type="ECO:0000313" key="3">
    <source>
        <dbReference type="Proteomes" id="UP000252914"/>
    </source>
</evidence>
<protein>
    <submittedName>
        <fullName evidence="2">Uncharacterized protein</fullName>
    </submittedName>
</protein>